<evidence type="ECO:0000313" key="4">
    <source>
        <dbReference type="Proteomes" id="UP000612055"/>
    </source>
</evidence>
<reference evidence="3" key="1">
    <citation type="journal article" date="2020" name="bioRxiv">
        <title>Comparative genomics of Chlamydomonas.</title>
        <authorList>
            <person name="Craig R.J."/>
            <person name="Hasan A.R."/>
            <person name="Ness R.W."/>
            <person name="Keightley P.D."/>
        </authorList>
    </citation>
    <scope>NUCLEOTIDE SEQUENCE</scope>
    <source>
        <strain evidence="3">CCAP 11/70</strain>
    </source>
</reference>
<dbReference type="AlphaFoldDB" id="A0A835YCA6"/>
<dbReference type="EMBL" id="JAEHOE010000028">
    <property type="protein sequence ID" value="KAG2494884.1"/>
    <property type="molecule type" value="Genomic_DNA"/>
</dbReference>
<keyword evidence="2" id="KW-1133">Transmembrane helix</keyword>
<feature type="compositionally biased region" description="Polar residues" evidence="1">
    <location>
        <begin position="1"/>
        <end position="10"/>
    </location>
</feature>
<evidence type="ECO:0000256" key="1">
    <source>
        <dbReference type="SAM" id="MobiDB-lite"/>
    </source>
</evidence>
<feature type="region of interest" description="Disordered" evidence="1">
    <location>
        <begin position="1"/>
        <end position="40"/>
    </location>
</feature>
<sequence length="1179" mass="114425">MPLPSQSTQPRALLPPPSPTQLPPPPSPTVLPPLPPAPTPLPLAELTLPLMPALGPARPTRARAPVRRVITFHCPGASLGATVRATFATPSLPPVAEAAEVDAEAPETVRRTEPTPNGPLKPKPVEVLSPRGCLKAPGSRPKVRRHVTFHFPTGAAAAPGGDGDGEAPAGRCGFSSSDVQALRAPLGPAVAPMASLGAALPAAGPAAGPALGLEVAPVEAFQPPPLGLPSAMATLQHAPKPVLLGFSAASSLSFGVAAPMAAFAGPDEAAWVQAQAAPAAVLASAAPAPAVAVAVAAPLPAAPAGLALGVAADAAPAGAAPSVLYRSRMRTKVVSIKVDHHTADAGPLAQALAAAATRAALSRVLTSAAAATAAAASRAAPVAPPAPKTPSKPRPSPPWDVTQDLTASSDAGPVPIGAAPPTAAAAASPAAAAAGPAAQRRPAGVMTRACLVAASTVFVPGCVQLLTLCRYAADSVAAAAGCDGAAASSGAAACDSGFAGAVEYGVQRVLSDQLDRQARRYGRVYGGAGRRLRSLDAGCGPHWGGGGVAAVQMEQEQRGCVEGEDCTAAGAAAGGAMAAGPLEDGPSAAAAAAWAQPAAFLAGQAVELAIKLPTGPPAGPVLISSALLPASPALAAASAPAAAVRLVVMGGGGGGLLLEDGVVEMCAAERVARITLPAGAVPPGPVHVFALPHAPDAQAATDAPDPSPRGDPTPTAVSSFASTASATTAGTDPDEELFLGDVTSATSATSVTSAAATAATAATAAVPVAGSLLGHATLLASADPRLPLEVASLLERCAALYRRDGGAGSGAGGSAGGGESAGAEVTAAAMGGAAAEAEEEAEEAAWRQHVQPLLEDLAFLEFTAPDAAAAAAVSTGPTAAAFGGCDMPTADVAEWLGLAGHVLRFCDAQGMAAAAEGVRGLLSAAGVGPVVTTAGAWSGDSRGSPGSPLQPLQPAPAVHVPSSALRPRQAQGPVCPPPPASALAAAAAEAAFKGQAGLELRQAGSSRPKAVAAAVTGGGVVGVKAPRVEPPRRRSLGAQLPPSAPSLPPLPPSPGPTAAGLAKPERPARCSIELRPTGSGPTCRQDADAGEQGMSAGLIELCADSGSPSGCGVGGVAAAATELAGVMGRIAAPLAGVHGRRLLAAAVALAVAVMGCGVMAARVAMMATGDDQKSYGVRW</sequence>
<organism evidence="3 4">
    <name type="scientific">Edaphochlamys debaryana</name>
    <dbReference type="NCBI Taxonomy" id="47281"/>
    <lineage>
        <taxon>Eukaryota</taxon>
        <taxon>Viridiplantae</taxon>
        <taxon>Chlorophyta</taxon>
        <taxon>core chlorophytes</taxon>
        <taxon>Chlorophyceae</taxon>
        <taxon>CS clade</taxon>
        <taxon>Chlamydomonadales</taxon>
        <taxon>Chlamydomonadales incertae sedis</taxon>
        <taxon>Edaphochlamys</taxon>
    </lineage>
</organism>
<feature type="compositionally biased region" description="Low complexity" evidence="1">
    <location>
        <begin position="411"/>
        <end position="420"/>
    </location>
</feature>
<gene>
    <name evidence="3" type="ORF">HYH03_007122</name>
</gene>
<evidence type="ECO:0000313" key="3">
    <source>
        <dbReference type="EMBL" id="KAG2494884.1"/>
    </source>
</evidence>
<feature type="transmembrane region" description="Helical" evidence="2">
    <location>
        <begin position="1142"/>
        <end position="1164"/>
    </location>
</feature>
<feature type="compositionally biased region" description="Pro residues" evidence="1">
    <location>
        <begin position="1042"/>
        <end position="1055"/>
    </location>
</feature>
<feature type="compositionally biased region" description="Pro residues" evidence="1">
    <location>
        <begin position="382"/>
        <end position="398"/>
    </location>
</feature>
<feature type="compositionally biased region" description="Pro residues" evidence="1">
    <location>
        <begin position="13"/>
        <end position="40"/>
    </location>
</feature>
<feature type="region of interest" description="Disordered" evidence="1">
    <location>
        <begin position="98"/>
        <end position="141"/>
    </location>
</feature>
<comment type="caution">
    <text evidence="3">The sequence shown here is derived from an EMBL/GenBank/DDBJ whole genome shotgun (WGS) entry which is preliminary data.</text>
</comment>
<feature type="region of interest" description="Disordered" evidence="1">
    <location>
        <begin position="1024"/>
        <end position="1066"/>
    </location>
</feature>
<name>A0A835YCA6_9CHLO</name>
<feature type="region of interest" description="Disordered" evidence="1">
    <location>
        <begin position="379"/>
        <end position="420"/>
    </location>
</feature>
<dbReference type="Proteomes" id="UP000612055">
    <property type="component" value="Unassembled WGS sequence"/>
</dbReference>
<evidence type="ECO:0000256" key="2">
    <source>
        <dbReference type="SAM" id="Phobius"/>
    </source>
</evidence>
<protein>
    <submittedName>
        <fullName evidence="3">Uncharacterized protein</fullName>
    </submittedName>
</protein>
<keyword evidence="2" id="KW-0812">Transmembrane</keyword>
<keyword evidence="4" id="KW-1185">Reference proteome</keyword>
<accession>A0A835YCA6</accession>
<feature type="compositionally biased region" description="Low complexity" evidence="1">
    <location>
        <begin position="713"/>
        <end position="731"/>
    </location>
</feature>
<feature type="region of interest" description="Disordered" evidence="1">
    <location>
        <begin position="697"/>
        <end position="736"/>
    </location>
</feature>
<keyword evidence="2" id="KW-0472">Membrane</keyword>
<feature type="region of interest" description="Disordered" evidence="1">
    <location>
        <begin position="936"/>
        <end position="959"/>
    </location>
</feature>
<proteinExistence type="predicted"/>